<evidence type="ECO:0000313" key="2">
    <source>
        <dbReference type="Proteomes" id="UP000663848"/>
    </source>
</evidence>
<dbReference type="Proteomes" id="UP000663848">
    <property type="component" value="Unassembled WGS sequence"/>
</dbReference>
<dbReference type="AlphaFoldDB" id="A0A822CDE3"/>
<sequence length="37" mass="3917">MDDDYIGVHDNPLDSGRYTFAAGGAAAASNFDRLVVD</sequence>
<reference evidence="1" key="1">
    <citation type="submission" date="2021-02" db="EMBL/GenBank/DDBJ databases">
        <authorList>
            <person name="Nowell W R."/>
        </authorList>
    </citation>
    <scope>NUCLEOTIDE SEQUENCE</scope>
</reference>
<name>A0A822CDE3_9BILA</name>
<protein>
    <submittedName>
        <fullName evidence="1">Uncharacterized protein</fullName>
    </submittedName>
</protein>
<comment type="caution">
    <text evidence="1">The sequence shown here is derived from an EMBL/GenBank/DDBJ whole genome shotgun (WGS) entry which is preliminary data.</text>
</comment>
<proteinExistence type="predicted"/>
<gene>
    <name evidence="1" type="ORF">QYT958_LOCUS41376</name>
</gene>
<accession>A0A822CDE3</accession>
<evidence type="ECO:0000313" key="1">
    <source>
        <dbReference type="EMBL" id="CAF5040784.1"/>
    </source>
</evidence>
<organism evidence="1 2">
    <name type="scientific">Rotaria socialis</name>
    <dbReference type="NCBI Taxonomy" id="392032"/>
    <lineage>
        <taxon>Eukaryota</taxon>
        <taxon>Metazoa</taxon>
        <taxon>Spiralia</taxon>
        <taxon>Gnathifera</taxon>
        <taxon>Rotifera</taxon>
        <taxon>Eurotatoria</taxon>
        <taxon>Bdelloidea</taxon>
        <taxon>Philodinida</taxon>
        <taxon>Philodinidae</taxon>
        <taxon>Rotaria</taxon>
    </lineage>
</organism>
<dbReference type="EMBL" id="CAJOBR010046844">
    <property type="protein sequence ID" value="CAF5040784.1"/>
    <property type="molecule type" value="Genomic_DNA"/>
</dbReference>